<dbReference type="EMBL" id="JAOQIO010000098">
    <property type="protein sequence ID" value="MCU6796120.1"/>
    <property type="molecule type" value="Genomic_DNA"/>
</dbReference>
<keyword evidence="4 6" id="KW-1133">Transmembrane helix</keyword>
<feature type="transmembrane region" description="Helical" evidence="6">
    <location>
        <begin position="167"/>
        <end position="187"/>
    </location>
</feature>
<evidence type="ECO:0000256" key="3">
    <source>
        <dbReference type="ARBA" id="ARBA00022692"/>
    </source>
</evidence>
<feature type="transmembrane region" description="Helical" evidence="6">
    <location>
        <begin position="244"/>
        <end position="267"/>
    </location>
</feature>
<keyword evidence="8" id="KW-1185">Reference proteome</keyword>
<evidence type="ECO:0000256" key="5">
    <source>
        <dbReference type="ARBA" id="ARBA00023136"/>
    </source>
</evidence>
<evidence type="ECO:0000256" key="6">
    <source>
        <dbReference type="SAM" id="Phobius"/>
    </source>
</evidence>
<reference evidence="7 8" key="1">
    <citation type="submission" date="2022-09" db="EMBL/GenBank/DDBJ databases">
        <authorList>
            <person name="Han X.L."/>
            <person name="Wang Q."/>
            <person name="Lu T."/>
        </authorList>
    </citation>
    <scope>NUCLEOTIDE SEQUENCE [LARGE SCALE GENOMIC DNA]</scope>
    <source>
        <strain evidence="7 8">WQ 127069</strain>
    </source>
</reference>
<keyword evidence="3 6" id="KW-0812">Transmembrane</keyword>
<feature type="transmembrane region" description="Helical" evidence="6">
    <location>
        <begin position="98"/>
        <end position="116"/>
    </location>
</feature>
<keyword evidence="5 6" id="KW-0472">Membrane</keyword>
<protein>
    <submittedName>
        <fullName evidence="7">Cytochrome c oxidase assembly protein</fullName>
    </submittedName>
</protein>
<evidence type="ECO:0000313" key="7">
    <source>
        <dbReference type="EMBL" id="MCU6796120.1"/>
    </source>
</evidence>
<proteinExistence type="predicted"/>
<evidence type="ECO:0000256" key="4">
    <source>
        <dbReference type="ARBA" id="ARBA00022989"/>
    </source>
</evidence>
<name>A0ABT2UNA1_9BACL</name>
<dbReference type="InterPro" id="IPR019108">
    <property type="entry name" value="Caa3_assmbl_CtaG-rel"/>
</dbReference>
<comment type="subcellular location">
    <subcellularLocation>
        <location evidence="1">Cell membrane</location>
        <topology evidence="1">Multi-pass membrane protein</topology>
    </subcellularLocation>
</comment>
<organism evidence="7 8">
    <name type="scientific">Paenibacillus baimaensis</name>
    <dbReference type="NCBI Taxonomy" id="2982185"/>
    <lineage>
        <taxon>Bacteria</taxon>
        <taxon>Bacillati</taxon>
        <taxon>Bacillota</taxon>
        <taxon>Bacilli</taxon>
        <taxon>Bacillales</taxon>
        <taxon>Paenibacillaceae</taxon>
        <taxon>Paenibacillus</taxon>
    </lineage>
</organism>
<gene>
    <name evidence="7" type="ORF">OB236_28765</name>
</gene>
<feature type="transmembrane region" description="Helical" evidence="6">
    <location>
        <begin position="63"/>
        <end position="86"/>
    </location>
</feature>
<dbReference type="Pfam" id="PF09678">
    <property type="entry name" value="Caa3_CtaG"/>
    <property type="match status" value="1"/>
</dbReference>
<feature type="transmembrane region" description="Helical" evidence="6">
    <location>
        <begin position="136"/>
        <end position="155"/>
    </location>
</feature>
<dbReference type="RefSeq" id="WP_256711280.1">
    <property type="nucleotide sequence ID" value="NZ_JAOQIO010000098.1"/>
</dbReference>
<comment type="caution">
    <text evidence="7">The sequence shown here is derived from an EMBL/GenBank/DDBJ whole genome shotgun (WGS) entry which is preliminary data.</text>
</comment>
<evidence type="ECO:0000256" key="2">
    <source>
        <dbReference type="ARBA" id="ARBA00022475"/>
    </source>
</evidence>
<sequence length="302" mass="34659">MNMEAMGHMEHTTGDIMSAGFANLWSPGLLLIVVIIGWLYSLAVTRWRHRFADTAPVKRSQLVYFYLGLLMYYVAEGSPLSLYSHLYSFSAHMLQQSFLYLVVPPLLLLGLPGWLLRPVLKPKAMKAFMQAFTSPLISLFVFNMVFSFYHIPIIMDTLMANMPLHELYKAIFLLAAFQLWFPVFCPLPEYNRMSELKKMGYIFVNGILLTPACALIIFAGSPLYQAYADVPEQYLFMSVLNDQQLGGVIMKIVQEIVYAVALAYTFFGWYRRERKMEAEEDLMNESLIQHPQAQPSVQMNRA</sequence>
<evidence type="ECO:0000313" key="8">
    <source>
        <dbReference type="Proteomes" id="UP001652445"/>
    </source>
</evidence>
<feature type="transmembrane region" description="Helical" evidence="6">
    <location>
        <begin position="20"/>
        <end position="42"/>
    </location>
</feature>
<keyword evidence="2" id="KW-1003">Cell membrane</keyword>
<dbReference type="Proteomes" id="UP001652445">
    <property type="component" value="Unassembled WGS sequence"/>
</dbReference>
<evidence type="ECO:0000256" key="1">
    <source>
        <dbReference type="ARBA" id="ARBA00004651"/>
    </source>
</evidence>
<feature type="transmembrane region" description="Helical" evidence="6">
    <location>
        <begin position="199"/>
        <end position="224"/>
    </location>
</feature>
<accession>A0ABT2UNA1</accession>